<dbReference type="InterPro" id="IPR042099">
    <property type="entry name" value="ANL_N_sf"/>
</dbReference>
<dbReference type="SUPFAM" id="SSF52777">
    <property type="entry name" value="CoA-dependent acyltransferases"/>
    <property type="match status" value="2"/>
</dbReference>
<dbReference type="EMBL" id="JBHSRF010000031">
    <property type="protein sequence ID" value="MFC6083639.1"/>
    <property type="molecule type" value="Genomic_DNA"/>
</dbReference>
<dbReference type="Proteomes" id="UP001596137">
    <property type="component" value="Unassembled WGS sequence"/>
</dbReference>
<evidence type="ECO:0000313" key="6">
    <source>
        <dbReference type="EMBL" id="MFC6083639.1"/>
    </source>
</evidence>
<dbReference type="Gene3D" id="3.30.559.30">
    <property type="entry name" value="Nonribosomal peptide synthetase, condensation domain"/>
    <property type="match status" value="1"/>
</dbReference>
<dbReference type="RefSeq" id="WP_380755839.1">
    <property type="nucleotide sequence ID" value="NZ_JBHSRF010000031.1"/>
</dbReference>
<evidence type="ECO:0000313" key="7">
    <source>
        <dbReference type="Proteomes" id="UP001596137"/>
    </source>
</evidence>
<feature type="compositionally biased region" description="Polar residues" evidence="4">
    <location>
        <begin position="1"/>
        <end position="11"/>
    </location>
</feature>
<protein>
    <submittedName>
        <fullName evidence="6">Condensation domain-containing protein</fullName>
    </submittedName>
</protein>
<dbReference type="Gene3D" id="3.30.559.10">
    <property type="entry name" value="Chloramphenicol acetyltransferase-like domain"/>
    <property type="match status" value="1"/>
</dbReference>
<evidence type="ECO:0000256" key="1">
    <source>
        <dbReference type="ARBA" id="ARBA00001957"/>
    </source>
</evidence>
<dbReference type="SUPFAM" id="SSF56801">
    <property type="entry name" value="Acetyl-CoA synthetase-like"/>
    <property type="match status" value="1"/>
</dbReference>
<dbReference type="SMART" id="SM00823">
    <property type="entry name" value="PKS_PP"/>
    <property type="match status" value="1"/>
</dbReference>
<evidence type="ECO:0000256" key="2">
    <source>
        <dbReference type="ARBA" id="ARBA00022450"/>
    </source>
</evidence>
<dbReference type="PANTHER" id="PTHR45527:SF1">
    <property type="entry name" value="FATTY ACID SYNTHASE"/>
    <property type="match status" value="1"/>
</dbReference>
<dbReference type="Gene3D" id="3.40.50.1820">
    <property type="entry name" value="alpha/beta hydrolase"/>
    <property type="match status" value="2"/>
</dbReference>
<gene>
    <name evidence="6" type="ORF">ACFP1K_20895</name>
</gene>
<dbReference type="InterPro" id="IPR001242">
    <property type="entry name" value="Condensation_dom"/>
</dbReference>
<dbReference type="Gene3D" id="3.40.50.12780">
    <property type="entry name" value="N-terminal domain of ligase-like"/>
    <property type="match status" value="1"/>
</dbReference>
<reference evidence="7" key="1">
    <citation type="journal article" date="2019" name="Int. J. Syst. Evol. Microbiol.">
        <title>The Global Catalogue of Microorganisms (GCM) 10K type strain sequencing project: providing services to taxonomists for standard genome sequencing and annotation.</title>
        <authorList>
            <consortium name="The Broad Institute Genomics Platform"/>
            <consortium name="The Broad Institute Genome Sequencing Center for Infectious Disease"/>
            <person name="Wu L."/>
            <person name="Ma J."/>
        </authorList>
    </citation>
    <scope>NUCLEOTIDE SEQUENCE [LARGE SCALE GENOMIC DNA]</scope>
    <source>
        <strain evidence="7">JCM 30346</strain>
    </source>
</reference>
<dbReference type="InterPro" id="IPR029058">
    <property type="entry name" value="AB_hydrolase_fold"/>
</dbReference>
<dbReference type="PANTHER" id="PTHR45527">
    <property type="entry name" value="NONRIBOSOMAL PEPTIDE SYNTHETASE"/>
    <property type="match status" value="1"/>
</dbReference>
<comment type="cofactor">
    <cofactor evidence="1">
        <name>pantetheine 4'-phosphate</name>
        <dbReference type="ChEBI" id="CHEBI:47942"/>
    </cofactor>
</comment>
<accession>A0ABW1NLU3</accession>
<evidence type="ECO:0000256" key="4">
    <source>
        <dbReference type="SAM" id="MobiDB-lite"/>
    </source>
</evidence>
<dbReference type="CDD" id="cd19531">
    <property type="entry name" value="LCL_NRPS-like"/>
    <property type="match status" value="1"/>
</dbReference>
<dbReference type="Gene3D" id="3.30.300.30">
    <property type="match status" value="1"/>
</dbReference>
<feature type="region of interest" description="Disordered" evidence="4">
    <location>
        <begin position="1"/>
        <end position="31"/>
    </location>
</feature>
<dbReference type="Pfam" id="PF00668">
    <property type="entry name" value="Condensation"/>
    <property type="match status" value="1"/>
</dbReference>
<dbReference type="PROSITE" id="PS50075">
    <property type="entry name" value="CARRIER"/>
    <property type="match status" value="1"/>
</dbReference>
<keyword evidence="2" id="KW-0596">Phosphopantetheine</keyword>
<dbReference type="InterPro" id="IPR036736">
    <property type="entry name" value="ACP-like_sf"/>
</dbReference>
<dbReference type="InterPro" id="IPR000873">
    <property type="entry name" value="AMP-dep_synth/lig_dom"/>
</dbReference>
<sequence>MARPSLVTSAGSDDGTSHDSPGIQAERSLPPRTPYEDAIVGILGDVLGCSGIDVNDRLLALGDVSQVPRVVAQIRKTIGVDVPVADYVESGTVTGLASVVAAKSRATRSATRPHAMGPRPHDARPVLSFDQQRLWMENQLLPGVIYNVHGRRKIVGKLDVAVFEASIRAIIARHEALRTRFPEGGGEPVQMVDDHHDDWRIRITDLTGPRGRGDDDDAERAARRLLDEELTTPFDLATGPLIRCLLIKLDEEEHALGVTMHHIVSDAWSIGLFIRELTALYKAGGDPCRAGLSPLPVQYRDYAVWQRNWLTGEALESQVGHWRRHLRGAPRFLAMPTVQRRTNAMRAEAGQVVAELSRQETAALHELCRSHGVTLFMVLYSVLATIFSRWSGQTDLVIGVAVAGRTNRATDRLIGFFVNMLPLRVDLSDNPTFARLLERVRRVALDGYAHAEAPMDELVRDLNITRDPRRTPLFEVVLNVVASPEAEDVTSLTIEPMETPSLFSRYDLTFTAQESDGVLRFKLDFPADRCDPPTGRTLLRQLRTLLRAAATDPGARLLDVPAEEPDGAAADEPSVRPAPHLSVARHAAGHDDLVAVEDGTGRWSYRRLSSAAGRVAGVLARRGVTAEDRVGVVRRPSAAFVAVLTGAAQAGVNCTVIETDDPALTGALGITTVLDPNPADEPAPGTIDLSGLQPADGAELDPADPGAAEAAPGDWAAERLGLGRDDRFVVLSSRPGHLMSALCSAFGAGAGLVIPDRGFGDDIGALTTWLRDNGITVAYLDPPILRAIFAQRPAPSLPALRCVIVDNDGELLPHDVEAVRRTAPERRCVGVYRVTADGRPLACYDAPGGLEVRDAPLRVPLGLPLPGMRVELRRLSGHTAAAGELAEIWHGGERTGDLGRRRPDGTLEYAGKSGASQAPEPIETVSVLRDVPDVRDAIVVEQAAAGGCTTLIGYVAGPDPDLGTMPIHNFVKARLPEHLVPGHLFVLDTLPRTPWGAYDLRALPRPVGDTADGDDYAAPRTPMERRLTEILQELLGIERVGVYDSFFELGGFSMLATRLIVHVRDAFRVQLAVRDVFESPTVDELARVIVRAQVEQAGIDDLEALLAEVEQA</sequence>
<organism evidence="6 7">
    <name type="scientific">Sphaerisporangium aureirubrum</name>
    <dbReference type="NCBI Taxonomy" id="1544736"/>
    <lineage>
        <taxon>Bacteria</taxon>
        <taxon>Bacillati</taxon>
        <taxon>Actinomycetota</taxon>
        <taxon>Actinomycetes</taxon>
        <taxon>Streptosporangiales</taxon>
        <taxon>Streptosporangiaceae</taxon>
        <taxon>Sphaerisporangium</taxon>
    </lineage>
</organism>
<feature type="domain" description="Carrier" evidence="5">
    <location>
        <begin position="1018"/>
        <end position="1093"/>
    </location>
</feature>
<dbReference type="Pfam" id="PF00550">
    <property type="entry name" value="PP-binding"/>
    <property type="match status" value="1"/>
</dbReference>
<dbReference type="Gene3D" id="3.40.50.980">
    <property type="match status" value="1"/>
</dbReference>
<dbReference type="Pfam" id="PF00501">
    <property type="entry name" value="AMP-binding"/>
    <property type="match status" value="1"/>
</dbReference>
<evidence type="ECO:0000256" key="3">
    <source>
        <dbReference type="ARBA" id="ARBA00022553"/>
    </source>
</evidence>
<feature type="region of interest" description="Disordered" evidence="4">
    <location>
        <begin position="676"/>
        <end position="710"/>
    </location>
</feature>
<comment type="caution">
    <text evidence="6">The sequence shown here is derived from an EMBL/GenBank/DDBJ whole genome shotgun (WGS) entry which is preliminary data.</text>
</comment>
<evidence type="ECO:0000259" key="5">
    <source>
        <dbReference type="PROSITE" id="PS50075"/>
    </source>
</evidence>
<dbReference type="InterPro" id="IPR023213">
    <property type="entry name" value="CAT-like_dom_sf"/>
</dbReference>
<name>A0ABW1NLU3_9ACTN</name>
<proteinExistence type="predicted"/>
<dbReference type="InterPro" id="IPR020806">
    <property type="entry name" value="PKS_PP-bd"/>
</dbReference>
<keyword evidence="7" id="KW-1185">Reference proteome</keyword>
<keyword evidence="3" id="KW-0597">Phosphoprotein</keyword>
<dbReference type="InterPro" id="IPR009081">
    <property type="entry name" value="PP-bd_ACP"/>
</dbReference>
<dbReference type="InterPro" id="IPR045851">
    <property type="entry name" value="AMP-bd_C_sf"/>
</dbReference>
<dbReference type="SUPFAM" id="SSF47336">
    <property type="entry name" value="ACP-like"/>
    <property type="match status" value="2"/>
</dbReference>